<dbReference type="AlphaFoldDB" id="A0A0H5BEJ3"/>
<evidence type="ECO:0000313" key="3">
    <source>
        <dbReference type="EMBL" id="BAR98771.1"/>
    </source>
</evidence>
<accession>A0A0H5BEJ3</accession>
<dbReference type="Pfam" id="PF01817">
    <property type="entry name" value="CM_2"/>
    <property type="match status" value="1"/>
</dbReference>
<dbReference type="InterPro" id="IPR036979">
    <property type="entry name" value="CM_dom_sf"/>
</dbReference>
<reference evidence="4" key="2">
    <citation type="submission" date="2015-11" db="EMBL/GenBank/DDBJ databases">
        <authorList>
            <person name="Zhang Y."/>
            <person name="Guo Z."/>
        </authorList>
    </citation>
    <scope>NUCLEOTIDE SEQUENCE</scope>
    <source>
        <strain evidence="4">1</strain>
    </source>
</reference>
<dbReference type="EMBL" id="LN907867">
    <property type="protein sequence ID" value="CUU43895.1"/>
    <property type="molecule type" value="Genomic_DNA"/>
</dbReference>
<proteinExistence type="predicted"/>
<dbReference type="InterPro" id="IPR002701">
    <property type="entry name" value="CM_II_prokaryot"/>
</dbReference>
<reference evidence="5" key="3">
    <citation type="journal article" date="2016" name="Genome Announc.">
        <title>Revised genome sequence of the purple photosynthetic bacterium Blastochloris viridis.</title>
        <authorList>
            <person name="Liu L.N."/>
            <person name="Faulkner M."/>
            <person name="Liu X."/>
            <person name="Huang F."/>
            <person name="Darby A.C."/>
            <person name="Hall N."/>
        </authorList>
    </citation>
    <scope>NUCLEOTIDE SEQUENCE [LARGE SCALE GENOMIC DNA]</scope>
    <source>
        <strain evidence="5">ATCC 19567 / DSM 133 / F</strain>
    </source>
</reference>
<dbReference type="KEGG" id="bvr:BVIR_157"/>
<dbReference type="EC" id="5.4.99.5" evidence="1"/>
<evidence type="ECO:0000256" key="1">
    <source>
        <dbReference type="ARBA" id="ARBA00012404"/>
    </source>
</evidence>
<reference evidence="3" key="1">
    <citation type="journal article" date="2015" name="Genome Announc.">
        <title>Complete Genome Sequence of the Bacteriochlorophyll b-Producing Photosynthetic Bacterium Blastochloris viridis.</title>
        <authorList>
            <person name="Tsukatani Y."/>
            <person name="Hirose Y."/>
            <person name="Harada J."/>
            <person name="Misawa N."/>
            <person name="Mori K."/>
            <person name="Inoue K."/>
            <person name="Tamiaki H."/>
        </authorList>
    </citation>
    <scope>NUCLEOTIDE SEQUENCE [LARGE SCALE GENOMIC DNA]</scope>
    <source>
        <strain evidence="3">DSM 133</strain>
    </source>
</reference>
<dbReference type="PATRIC" id="fig|1079.6.peg.164"/>
<dbReference type="PROSITE" id="PS51168">
    <property type="entry name" value="CHORISMATE_MUT_2"/>
    <property type="match status" value="1"/>
</dbReference>
<dbReference type="EMBL" id="AP014854">
    <property type="protein sequence ID" value="BAR98771.1"/>
    <property type="molecule type" value="Genomic_DNA"/>
</dbReference>
<dbReference type="RefSeq" id="WP_055036014.1">
    <property type="nucleotide sequence ID" value="NZ_AP014854.2"/>
</dbReference>
<dbReference type="SUPFAM" id="SSF48600">
    <property type="entry name" value="Chorismate mutase II"/>
    <property type="match status" value="1"/>
</dbReference>
<sequence length="289" mass="30585">MTKPTPPFSALAQLRADIDRIDAEMHRLLMERGEIIDRLVAVKQTSESGSAFRPAREADMMRRLVARHHGRLPLDTVESIWRVIIATFTWVQAPYTVHADLSAGEAVMRDVVRFHFGFTVPFVTHVGAAGALAAVAASKGDLALVPAASLSGNGAWWTALEAAGAPKIIARLPFVERADHPAGLPTFVVARPALDAVANEVTTVSVRVAGWGPQVASAIAPLADTIAAPDRALDGAMLLVSLPPERALDDVLVAMRQAGASVRNTALVGGHASRYTVARDGAQPVPVGR</sequence>
<organism evidence="4 5">
    <name type="scientific">Blastochloris viridis</name>
    <name type="common">Rhodopseudomonas viridis</name>
    <dbReference type="NCBI Taxonomy" id="1079"/>
    <lineage>
        <taxon>Bacteria</taxon>
        <taxon>Pseudomonadati</taxon>
        <taxon>Pseudomonadota</taxon>
        <taxon>Alphaproteobacteria</taxon>
        <taxon>Hyphomicrobiales</taxon>
        <taxon>Blastochloridaceae</taxon>
        <taxon>Blastochloris</taxon>
    </lineage>
</organism>
<gene>
    <name evidence="3" type="ORF">BV133_1178</name>
    <name evidence="4" type="ORF">BVIRIDIS_29230</name>
</gene>
<dbReference type="STRING" id="1079.BVIR_157"/>
<dbReference type="InterPro" id="IPR036263">
    <property type="entry name" value="Chorismate_II_sf"/>
</dbReference>
<feature type="domain" description="Chorismate mutase" evidence="2">
    <location>
        <begin position="5"/>
        <end position="96"/>
    </location>
</feature>
<dbReference type="NCBIfam" id="NF004697">
    <property type="entry name" value="PRK06034.1-3"/>
    <property type="match status" value="1"/>
</dbReference>
<dbReference type="NCBIfam" id="NF004698">
    <property type="entry name" value="PRK06034.1-4"/>
    <property type="match status" value="1"/>
</dbReference>
<evidence type="ECO:0000313" key="4">
    <source>
        <dbReference type="EMBL" id="CUU43895.1"/>
    </source>
</evidence>
<name>A0A0H5BEJ3_BLAVI</name>
<dbReference type="GO" id="GO:0046417">
    <property type="term" value="P:chorismate metabolic process"/>
    <property type="evidence" value="ECO:0007669"/>
    <property type="project" value="InterPro"/>
</dbReference>
<dbReference type="SMART" id="SM00830">
    <property type="entry name" value="CM_2"/>
    <property type="match status" value="1"/>
</dbReference>
<protein>
    <recommendedName>
        <fullName evidence="1">chorismate mutase</fullName>
        <ecNumber evidence="1">5.4.99.5</ecNumber>
    </recommendedName>
</protein>
<dbReference type="Gene3D" id="1.20.59.10">
    <property type="entry name" value="Chorismate mutase"/>
    <property type="match status" value="1"/>
</dbReference>
<dbReference type="OrthoDB" id="7268348at2"/>
<dbReference type="Proteomes" id="UP000065734">
    <property type="component" value="Chromosome I"/>
</dbReference>
<evidence type="ECO:0000259" key="2">
    <source>
        <dbReference type="PROSITE" id="PS51168"/>
    </source>
</evidence>
<keyword evidence="5" id="KW-1185">Reference proteome</keyword>
<dbReference type="GO" id="GO:0004106">
    <property type="term" value="F:chorismate mutase activity"/>
    <property type="evidence" value="ECO:0007669"/>
    <property type="project" value="UniProtKB-EC"/>
</dbReference>
<evidence type="ECO:0000313" key="5">
    <source>
        <dbReference type="Proteomes" id="UP000065734"/>
    </source>
</evidence>